<evidence type="ECO:0000313" key="2">
    <source>
        <dbReference type="Proteomes" id="UP001223420"/>
    </source>
</evidence>
<gene>
    <name evidence="1" type="ORF">QO001_005731</name>
</gene>
<protein>
    <submittedName>
        <fullName evidence="1">Uncharacterized protein</fullName>
    </submittedName>
</protein>
<comment type="caution">
    <text evidence="1">The sequence shown here is derived from an EMBL/GenBank/DDBJ whole genome shotgun (WGS) entry which is preliminary data.</text>
</comment>
<evidence type="ECO:0000313" key="1">
    <source>
        <dbReference type="EMBL" id="MDQ0546779.1"/>
    </source>
</evidence>
<name>A0AAJ1WXN2_9HYPH</name>
<dbReference type="Proteomes" id="UP001223420">
    <property type="component" value="Unassembled WGS sequence"/>
</dbReference>
<dbReference type="RefSeq" id="WP_230367886.1">
    <property type="nucleotide sequence ID" value="NZ_JAJALK010000017.1"/>
</dbReference>
<sequence>MPYIKSVTTLTDQTGLKTFSSRVKDATSGKRLIALGDAVNTVWNYVNEISMRSAQRGPIWAAKKQLRDLTKGSGKLLGLPSQVVQEVIDEFVMKRKAARRPKLRWRASRGPKRALGWVPFTNQDI</sequence>
<organism evidence="1 2">
    <name type="scientific">Methylobacterium brachiatum</name>
    <dbReference type="NCBI Taxonomy" id="269660"/>
    <lineage>
        <taxon>Bacteria</taxon>
        <taxon>Pseudomonadati</taxon>
        <taxon>Pseudomonadota</taxon>
        <taxon>Alphaproteobacteria</taxon>
        <taxon>Hyphomicrobiales</taxon>
        <taxon>Methylobacteriaceae</taxon>
        <taxon>Methylobacterium</taxon>
    </lineage>
</organism>
<dbReference type="EMBL" id="JAUSWL010000017">
    <property type="protein sequence ID" value="MDQ0546779.1"/>
    <property type="molecule type" value="Genomic_DNA"/>
</dbReference>
<dbReference type="AlphaFoldDB" id="A0AAJ1WXN2"/>
<reference evidence="1" key="1">
    <citation type="submission" date="2023-07" db="EMBL/GenBank/DDBJ databases">
        <title>Genomic Encyclopedia of Type Strains, Phase IV (KMG-IV): sequencing the most valuable type-strain genomes for metagenomic binning, comparative biology and taxonomic classification.</title>
        <authorList>
            <person name="Goeker M."/>
        </authorList>
    </citation>
    <scope>NUCLEOTIDE SEQUENCE</scope>
    <source>
        <strain evidence="1">DSM 19569</strain>
    </source>
</reference>
<proteinExistence type="predicted"/>
<accession>A0AAJ1WXN2</accession>